<comment type="caution">
    <text evidence="4">The sequence shown here is derived from an EMBL/GenBank/DDBJ whole genome shotgun (WGS) entry which is preliminary data.</text>
</comment>
<dbReference type="InterPro" id="IPR057666">
    <property type="entry name" value="DrpA_SLOG"/>
</dbReference>
<evidence type="ECO:0000259" key="3">
    <source>
        <dbReference type="Pfam" id="PF17782"/>
    </source>
</evidence>
<accession>A0A507ZWK1</accession>
<evidence type="ECO:0000259" key="2">
    <source>
        <dbReference type="Pfam" id="PF02481"/>
    </source>
</evidence>
<dbReference type="Pfam" id="PF14520">
    <property type="entry name" value="HHH_5"/>
    <property type="match status" value="1"/>
</dbReference>
<dbReference type="SUPFAM" id="SSF102405">
    <property type="entry name" value="MCP/YpsA-like"/>
    <property type="match status" value="1"/>
</dbReference>
<feature type="domain" description="Smf/DprA SLOG" evidence="2">
    <location>
        <begin position="83"/>
        <end position="290"/>
    </location>
</feature>
<protein>
    <submittedName>
        <fullName evidence="4">DNA-protecting protein DprA</fullName>
    </submittedName>
</protein>
<dbReference type="GO" id="GO:0009294">
    <property type="term" value="P:DNA-mediated transformation"/>
    <property type="evidence" value="ECO:0007669"/>
    <property type="project" value="InterPro"/>
</dbReference>
<evidence type="ECO:0000256" key="1">
    <source>
        <dbReference type="ARBA" id="ARBA00006525"/>
    </source>
</evidence>
<dbReference type="SUPFAM" id="SSF47781">
    <property type="entry name" value="RuvA domain 2-like"/>
    <property type="match status" value="1"/>
</dbReference>
<gene>
    <name evidence="4" type="primary">dprA</name>
    <name evidence="4" type="ORF">FKR84_01300</name>
</gene>
<dbReference type="EMBL" id="VIAR01000001">
    <property type="protein sequence ID" value="TQD40644.1"/>
    <property type="molecule type" value="Genomic_DNA"/>
</dbReference>
<sequence>MTNQDLIYTLALQRAPNIGDITAKKLIRSFGSAGAVLKASPAKLSAIEGIGKSRVKDLQNSHLIKLAEEELQFIQENDIAVSYFEDTDYPQHLKNCIDAPLLLFKRGNINLENKRIISIVGTRKATNQGIAFCQELIKELAFLNPVIVSGFAYGIDIAAHKAATENQLQTIACMAHGLNQIYPKVHNKYVRQVEDNGGFMTDFWSNATFDRNNFLRRNRIVAGISEATIVVESAAKGGSLVTADIANSYNREVFAVPGRLTDQMSKGCNHLIKTHQARLLSGIEDLVYQLNWDIEDKPKPQPTLFVAFTEEEQIIYDKLKDLGKAEIDQLALACEMPTFKLNPILLNLELKGVLRPLPGKLFEVI</sequence>
<name>A0A507ZWK1_9FLAO</name>
<dbReference type="InterPro" id="IPR036388">
    <property type="entry name" value="WH-like_DNA-bd_sf"/>
</dbReference>
<dbReference type="InterPro" id="IPR041614">
    <property type="entry name" value="DprA_WH"/>
</dbReference>
<dbReference type="InterPro" id="IPR003488">
    <property type="entry name" value="DprA"/>
</dbReference>
<dbReference type="OrthoDB" id="9785707at2"/>
<keyword evidence="5" id="KW-1185">Reference proteome</keyword>
<feature type="domain" description="DprA winged helix" evidence="3">
    <location>
        <begin position="304"/>
        <end position="360"/>
    </location>
</feature>
<dbReference type="Gene3D" id="1.10.10.10">
    <property type="entry name" value="Winged helix-like DNA-binding domain superfamily/Winged helix DNA-binding domain"/>
    <property type="match status" value="1"/>
</dbReference>
<dbReference type="Pfam" id="PF02481">
    <property type="entry name" value="DNA_processg_A"/>
    <property type="match status" value="1"/>
</dbReference>
<proteinExistence type="inferred from homology"/>
<dbReference type="InterPro" id="IPR010994">
    <property type="entry name" value="RuvA_2-like"/>
</dbReference>
<dbReference type="AlphaFoldDB" id="A0A507ZWK1"/>
<dbReference type="Pfam" id="PF17782">
    <property type="entry name" value="WHD_DprA"/>
    <property type="match status" value="1"/>
</dbReference>
<organism evidence="4 5">
    <name type="scientific">Haloflavibacter putidus</name>
    <dbReference type="NCBI Taxonomy" id="2576776"/>
    <lineage>
        <taxon>Bacteria</taxon>
        <taxon>Pseudomonadati</taxon>
        <taxon>Bacteroidota</taxon>
        <taxon>Flavobacteriia</taxon>
        <taxon>Flavobacteriales</taxon>
        <taxon>Flavobacteriaceae</taxon>
        <taxon>Haloflavibacter</taxon>
    </lineage>
</organism>
<dbReference type="NCBIfam" id="TIGR00732">
    <property type="entry name" value="dprA"/>
    <property type="match status" value="1"/>
</dbReference>
<dbReference type="RefSeq" id="WP_141420375.1">
    <property type="nucleotide sequence ID" value="NZ_VIAR01000001.1"/>
</dbReference>
<evidence type="ECO:0000313" key="4">
    <source>
        <dbReference type="EMBL" id="TQD40644.1"/>
    </source>
</evidence>
<dbReference type="PANTHER" id="PTHR43022:SF1">
    <property type="entry name" value="PROTEIN SMF"/>
    <property type="match status" value="1"/>
</dbReference>
<comment type="similarity">
    <text evidence="1">Belongs to the DprA/Smf family.</text>
</comment>
<evidence type="ECO:0000313" key="5">
    <source>
        <dbReference type="Proteomes" id="UP000317169"/>
    </source>
</evidence>
<dbReference type="Gene3D" id="3.40.50.450">
    <property type="match status" value="1"/>
</dbReference>
<dbReference type="Proteomes" id="UP000317169">
    <property type="component" value="Unassembled WGS sequence"/>
</dbReference>
<dbReference type="PANTHER" id="PTHR43022">
    <property type="entry name" value="PROTEIN SMF"/>
    <property type="match status" value="1"/>
</dbReference>
<reference evidence="4 5" key="1">
    <citation type="submission" date="2019-06" db="EMBL/GenBank/DDBJ databases">
        <title>Flavibacter putida gen. nov., sp. nov., a novel marine bacterium of the family Flavobacteriaceae isolated from coastal seawater.</title>
        <authorList>
            <person name="Feng X."/>
        </authorList>
    </citation>
    <scope>NUCLEOTIDE SEQUENCE [LARGE SCALE GENOMIC DNA]</scope>
    <source>
        <strain evidence="4 5">PLHSN227</strain>
    </source>
</reference>